<feature type="region of interest" description="Disordered" evidence="5">
    <location>
        <begin position="1351"/>
        <end position="1436"/>
    </location>
</feature>
<feature type="compositionally biased region" description="Polar residues" evidence="5">
    <location>
        <begin position="1395"/>
        <end position="1408"/>
    </location>
</feature>
<evidence type="ECO:0000256" key="6">
    <source>
        <dbReference type="SAM" id="Phobius"/>
    </source>
</evidence>
<dbReference type="PANTHER" id="PTHR10877:SF183">
    <property type="entry name" value="AT14535P-RELATED"/>
    <property type="match status" value="1"/>
</dbReference>
<feature type="region of interest" description="Disordered" evidence="5">
    <location>
        <begin position="1296"/>
        <end position="1332"/>
    </location>
</feature>
<feature type="transmembrane region" description="Helical" evidence="6">
    <location>
        <begin position="907"/>
        <end position="929"/>
    </location>
</feature>
<comment type="caution">
    <text evidence="8">The sequence shown here is derived from an EMBL/GenBank/DDBJ whole genome shotgun (WGS) entry which is preliminary data.</text>
</comment>
<comment type="subcellular location">
    <subcellularLocation>
        <location evidence="1">Membrane</location>
        <topology evidence="1">Multi-pass membrane protein</topology>
    </subcellularLocation>
</comment>
<organism evidence="8 9">
    <name type="scientific">[Myrmecia] bisecta</name>
    <dbReference type="NCBI Taxonomy" id="41462"/>
    <lineage>
        <taxon>Eukaryota</taxon>
        <taxon>Viridiplantae</taxon>
        <taxon>Chlorophyta</taxon>
        <taxon>core chlorophytes</taxon>
        <taxon>Trebouxiophyceae</taxon>
        <taxon>Trebouxiales</taxon>
        <taxon>Trebouxiaceae</taxon>
        <taxon>Myrmecia</taxon>
    </lineage>
</organism>
<dbReference type="Proteomes" id="UP001489004">
    <property type="component" value="Unassembled WGS sequence"/>
</dbReference>
<feature type="compositionally biased region" description="Low complexity" evidence="5">
    <location>
        <begin position="1239"/>
        <end position="1263"/>
    </location>
</feature>
<feature type="transmembrane region" description="Helical" evidence="6">
    <location>
        <begin position="973"/>
        <end position="995"/>
    </location>
</feature>
<dbReference type="InterPro" id="IPR013122">
    <property type="entry name" value="PKD1_2_channel"/>
</dbReference>
<feature type="domain" description="Polycystin cation channel PKD1/PKD2" evidence="7">
    <location>
        <begin position="855"/>
        <end position="953"/>
    </location>
</feature>
<feature type="transmembrane region" description="Helical" evidence="6">
    <location>
        <begin position="866"/>
        <end position="887"/>
    </location>
</feature>
<evidence type="ECO:0000256" key="4">
    <source>
        <dbReference type="ARBA" id="ARBA00023136"/>
    </source>
</evidence>
<feature type="region of interest" description="Disordered" evidence="5">
    <location>
        <begin position="1627"/>
        <end position="1659"/>
    </location>
</feature>
<feature type="region of interest" description="Disordered" evidence="5">
    <location>
        <begin position="1100"/>
        <end position="1123"/>
    </location>
</feature>
<feature type="region of interest" description="Disordered" evidence="5">
    <location>
        <begin position="1506"/>
        <end position="1526"/>
    </location>
</feature>
<feature type="compositionally biased region" description="Polar residues" evidence="5">
    <location>
        <begin position="1506"/>
        <end position="1517"/>
    </location>
</feature>
<keyword evidence="9" id="KW-1185">Reference proteome</keyword>
<sequence>MDNCCNQATPVVRTVAVVDPCPAPEFFCTDKGTCSQFGLCFSAIGLTCAASEMRKVGLTYCSVNTSLAVGSIIPIKFTVYDMLGSKAEATRLLTIGSPCPAGQYYCSGSCLPVTCALAALLGSRKTPPVISLSTGAKPVFDANATLWLEYGTAPAISLLPCTSAGSQQNCAVVGQDAQDGDLSASIQITAIEQCVTGEVNCFECDPSYLASGLCLPGAYLYQYTLTDSSGANAVPVALQVKIYEMGQTTGAVAFLTNASDTTAAHQAAAALAAMGSPDNVQLVAAMAKALTQWLKLQLPVYSGTDPVNNSPLQLPSGFSITEVAPQDVTVTAADSLAGPVEDVLGLAGRTASLHYGVNVTLRIVVRAGPYPTDSVGNLHARRKLLQHPHSAVNGQPGRQLQQTTGLFDWVSVLNTKLSVIGTAFSQVAQCNATSLELRLFHTTNSSTKVEGCATSGAAILLDQQLAGAVAGTAVPPLQVLSLSFLSEYQRTSPPVDGSNIVVGGILLNQIRRPTACGSKFDTLNGACSDLVLLPYSNTLVPGSAANQCPADMPEDMCPIKMRPYGIDPVFNPVSVMYDPRLAGLEDQYYNTSDGSGDYSPEKRPYGFQQRNMAAYPTGFPIVLTTRTSAARAQTLLQYLQYGRYLDASSLGMTAQVLTYNSDSRVFGYVRIDFYWGAQGSVQTKFEVDALPLLLISRTKVSPREVLITFVGCLMVVGYTAFVASIWIRRMRMNAAAAAGDSTGAAASSLPDGLSRQTLLFNTLVCLLQLVALALMLTYLGLQAKHLRPKVVYDIYDNEIDSRAHFFLAAKHDPPAAQQNTTTSQAGVIGMATAANVPRWQLDDDNTDLNAFSSMFSLVDRLRNLQVAYTSLQGIALLCLMFSAIQALTFQHKLGIVPRTLLRALTDLVNFFIVLLICLLGIAFAAHIAMGNRRDVYSNLASAIQTWAVAVLSRPLPQDPDTGSVMNTAEHISFSLFSYACPIFFLVMYAFVMSIINAHFIEESVYAEVDEATQAKTHLLTAYLLEKWQQLHEQAMSSRRIVLLLQPLAAKTATTAQPSARDVFEQIKKRALGPELLGLDDIRDCISMLAENGLLSIARSNSAGSSVSSRATDPNASGRWDADSTAGSDYMADLGGSSHGSLHEYDDEAYEADTVSLLRSQPSHRTHSSVASALKKSGSPQPAEEEALQHESRQPSHRKLANSFSKSRFAIPLQPTADLLEEGSGAHMAAPSTVQPTPLPSASDQAPSSAPAAPADDAVPQTPDSRSLSAVKEDQPDLAATAALQQPASLNIKFERLSKDGSGPSLSSRIPGPSWGPPRSSGSGASLTPRSGAASIPTSLAAAKEMLLTPRSAAGTASSSGGHGKVSSPFLAPPISIKPAVKRRPAAARSMHLDVTPSSPLADNTSPKSVSELRASLELPGTIRSPKASPETRPGPKLRAKLSATGVLKIPRQALPPLDASMERLAPVDQAPDPSINDFMAALQKMTAQRTNQGLKQGPAAATMLSPSASFGRRSQSPVPGEPAGKLGFADAAKQMASAAKLARLLRQASSPALNPAISRISSMSSGGSRRSSRVSYNSDQEAPLVPSISALHKKNSTIRATARMVRRLSSMANPQGAQYMQFMQEQGQGYGEGSPPYGAHSGGGYPGPGPSSSAGRGLKGKLSGDAAVMQLKAMYAAAMREIDVVVDLIMDHLALMRGLGVQLDDMLVQVQEMGDNLPQRFCAPSD</sequence>
<feature type="region of interest" description="Disordered" evidence="5">
    <location>
        <begin position="1159"/>
        <end position="1199"/>
    </location>
</feature>
<keyword evidence="2 6" id="KW-0812">Transmembrane</keyword>
<feature type="compositionally biased region" description="Low complexity" evidence="5">
    <location>
        <begin position="1306"/>
        <end position="1325"/>
    </location>
</feature>
<evidence type="ECO:0000256" key="5">
    <source>
        <dbReference type="SAM" id="MobiDB-lite"/>
    </source>
</evidence>
<accession>A0AAW1Q3P0</accession>
<dbReference type="EMBL" id="JALJOR010000005">
    <property type="protein sequence ID" value="KAK9816624.1"/>
    <property type="molecule type" value="Genomic_DNA"/>
</dbReference>
<reference evidence="8 9" key="1">
    <citation type="journal article" date="2024" name="Nat. Commun.">
        <title>Phylogenomics reveals the evolutionary origins of lichenization in chlorophyte algae.</title>
        <authorList>
            <person name="Puginier C."/>
            <person name="Libourel C."/>
            <person name="Otte J."/>
            <person name="Skaloud P."/>
            <person name="Haon M."/>
            <person name="Grisel S."/>
            <person name="Petersen M."/>
            <person name="Berrin J.G."/>
            <person name="Delaux P.M."/>
            <person name="Dal Grande F."/>
            <person name="Keller J."/>
        </authorList>
    </citation>
    <scope>NUCLEOTIDE SEQUENCE [LARGE SCALE GENOMIC DNA]</scope>
    <source>
        <strain evidence="8 9">SAG 2043</strain>
    </source>
</reference>
<keyword evidence="3 6" id="KW-1133">Transmembrane helix</keyword>
<feature type="region of interest" description="Disordered" evidence="5">
    <location>
        <begin position="1224"/>
        <end position="1273"/>
    </location>
</feature>
<dbReference type="GO" id="GO:0016020">
    <property type="term" value="C:membrane"/>
    <property type="evidence" value="ECO:0007669"/>
    <property type="project" value="UniProtKB-SubCell"/>
</dbReference>
<gene>
    <name evidence="8" type="ORF">WJX72_002981</name>
</gene>
<evidence type="ECO:0000256" key="1">
    <source>
        <dbReference type="ARBA" id="ARBA00004141"/>
    </source>
</evidence>
<evidence type="ECO:0000313" key="8">
    <source>
        <dbReference type="EMBL" id="KAK9816624.1"/>
    </source>
</evidence>
<evidence type="ECO:0000256" key="2">
    <source>
        <dbReference type="ARBA" id="ARBA00022692"/>
    </source>
</evidence>
<name>A0AAW1Q3P0_9CHLO</name>
<keyword evidence="4 6" id="KW-0472">Membrane</keyword>
<dbReference type="InterPro" id="IPR051223">
    <property type="entry name" value="Polycystin"/>
</dbReference>
<evidence type="ECO:0000256" key="3">
    <source>
        <dbReference type="ARBA" id="ARBA00022989"/>
    </source>
</evidence>
<proteinExistence type="predicted"/>
<feature type="compositionally biased region" description="Low complexity" evidence="5">
    <location>
        <begin position="1557"/>
        <end position="1575"/>
    </location>
</feature>
<evidence type="ECO:0000313" key="9">
    <source>
        <dbReference type="Proteomes" id="UP001489004"/>
    </source>
</evidence>
<dbReference type="Pfam" id="PF08016">
    <property type="entry name" value="PKD_channel"/>
    <property type="match status" value="1"/>
</dbReference>
<feature type="compositionally biased region" description="Low complexity" evidence="5">
    <location>
        <begin position="1100"/>
        <end position="1110"/>
    </location>
</feature>
<feature type="region of interest" description="Disordered" evidence="5">
    <location>
        <begin position="1556"/>
        <end position="1581"/>
    </location>
</feature>
<evidence type="ECO:0000259" key="7">
    <source>
        <dbReference type="Pfam" id="PF08016"/>
    </source>
</evidence>
<protein>
    <recommendedName>
        <fullName evidence="7">Polycystin cation channel PKD1/PKD2 domain-containing protein</fullName>
    </recommendedName>
</protein>
<feature type="transmembrane region" description="Helical" evidence="6">
    <location>
        <begin position="705"/>
        <end position="727"/>
    </location>
</feature>
<dbReference type="PANTHER" id="PTHR10877">
    <property type="entry name" value="POLYCYSTIN FAMILY MEMBER"/>
    <property type="match status" value="1"/>
</dbReference>